<comment type="subcellular location">
    <subcellularLocation>
        <location evidence="2">Cell membrane</location>
        <topology evidence="2">Lipid-anchor</topology>
        <topology evidence="2">GPI-anchor</topology>
    </subcellularLocation>
</comment>
<evidence type="ECO:0000256" key="8">
    <source>
        <dbReference type="SAM" id="SignalP"/>
    </source>
</evidence>
<evidence type="ECO:0000256" key="1">
    <source>
        <dbReference type="ARBA" id="ARBA00002523"/>
    </source>
</evidence>
<dbReference type="SUPFAM" id="SSF58087">
    <property type="entry name" value="Variant surface glycoprotein (N-terminal domain)"/>
    <property type="match status" value="1"/>
</dbReference>
<dbReference type="EMBL" id="KX699085">
    <property type="protein sequence ID" value="APD73041.1"/>
    <property type="molecule type" value="Genomic_DNA"/>
</dbReference>
<sequence length="511" mass="54276">MQHPKQADSSMSARKRPPFTATKAVLATVVALSAALQTTKAQGSTQEDYNSAATTACHELEFLEKVAEAADSADHKARTQVSQLASDIALLTASACGLTDSAAQKQVQALLTLTMRKLNEAKAIEDSAKSAVQGAIILRARAAQTRLLLHGDNHNAEVTYSAPSSRPATTIGSSQSPKYCAFKVTLPTAVFTACPADADRTNKIAKAAANLHELSGLRLLKDTSFGGKSVTGVALKAGDLGSDHQNFATGVCGANTAARDSNTNNALGVATVKAEATDLTLTTHQISETGEANKPPKAATGDEYTTKKHQITNAIVARAVCAIRDTKIQTVKGYLDQDISNLLTDPDVQQVAELLLNGHVKKDGDEQHKKDAVKKLFGTDSGIIQAKIIDPLSEKQITYQIEGVSGQKTVKEAATQSDGHRALASCYGRKHSTQTKKHELATAATTTKKCKEDTDKDKCEADKDCEHSDGKCKLKEGVKIENIGKTTNTTASSNSFVIHKALLWLDFLILA</sequence>
<feature type="chain" id="PRO_5012678517" evidence="8">
    <location>
        <begin position="42"/>
        <end position="511"/>
    </location>
</feature>
<evidence type="ECO:0000256" key="6">
    <source>
        <dbReference type="ARBA" id="ARBA00023180"/>
    </source>
</evidence>
<dbReference type="VEuPathDB" id="TriTrypDB:Tb927.11.18530"/>
<evidence type="ECO:0000313" key="9">
    <source>
        <dbReference type="EMBL" id="APD73041.1"/>
    </source>
</evidence>
<evidence type="ECO:0000256" key="5">
    <source>
        <dbReference type="ARBA" id="ARBA00023136"/>
    </source>
</evidence>
<feature type="signal peptide" evidence="8">
    <location>
        <begin position="1"/>
        <end position="41"/>
    </location>
</feature>
<evidence type="ECO:0000256" key="7">
    <source>
        <dbReference type="ARBA" id="ARBA00023288"/>
    </source>
</evidence>
<keyword evidence="8" id="KW-0732">Signal</keyword>
<organism evidence="9">
    <name type="scientific">Trypanosoma brucei</name>
    <dbReference type="NCBI Taxonomy" id="5691"/>
    <lineage>
        <taxon>Eukaryota</taxon>
        <taxon>Discoba</taxon>
        <taxon>Euglenozoa</taxon>
        <taxon>Kinetoplastea</taxon>
        <taxon>Metakinetoplastina</taxon>
        <taxon>Trypanosomatida</taxon>
        <taxon>Trypanosomatidae</taxon>
        <taxon>Trypanosoma</taxon>
    </lineage>
</organism>
<dbReference type="GO" id="GO:0098552">
    <property type="term" value="C:side of membrane"/>
    <property type="evidence" value="ECO:0007669"/>
    <property type="project" value="UniProtKB-KW"/>
</dbReference>
<keyword evidence="3" id="KW-1003">Cell membrane</keyword>
<dbReference type="VEuPathDB" id="TriTrypDB:Tbg972.3.70"/>
<name>A0A1J0R5F6_9TRYP</name>
<accession>A0A1J0R5F6</accession>
<dbReference type="AlphaFoldDB" id="A0A1J0R5F6"/>
<dbReference type="VEuPathDB" id="TriTrypDB:Tb1125.11.17800"/>
<evidence type="ECO:0000256" key="2">
    <source>
        <dbReference type="ARBA" id="ARBA00004609"/>
    </source>
</evidence>
<dbReference type="InterPro" id="IPR027446">
    <property type="entry name" value="VSG_C_dom_sf"/>
</dbReference>
<keyword evidence="5" id="KW-0472">Membrane</keyword>
<protein>
    <submittedName>
        <fullName evidence="9">Variant surface glycoprotein 1125.196</fullName>
    </submittedName>
</protein>
<keyword evidence="6" id="KW-0325">Glycoprotein</keyword>
<comment type="function">
    <text evidence="1">VSG forms a coat on the surface of the parasite. The trypanosome evades the immune response of the host by expressing a series of antigenically distinct VSGs from an estimated 1000 VSG genes.</text>
</comment>
<evidence type="ECO:0000256" key="4">
    <source>
        <dbReference type="ARBA" id="ARBA00022622"/>
    </source>
</evidence>
<reference evidence="9" key="1">
    <citation type="submission" date="2016-08" db="EMBL/GenBank/DDBJ databases">
        <title>VSG repertoire of Trypanosoma brucei EATRO 1125.</title>
        <authorList>
            <person name="Cross G.A."/>
        </authorList>
    </citation>
    <scope>NUCLEOTIDE SEQUENCE</scope>
    <source>
        <strain evidence="9">EATRO 1125</strain>
    </source>
</reference>
<proteinExistence type="predicted"/>
<evidence type="ECO:0000256" key="3">
    <source>
        <dbReference type="ARBA" id="ARBA00022475"/>
    </source>
</evidence>
<keyword evidence="7" id="KW-0449">Lipoprotein</keyword>
<keyword evidence="4" id="KW-0336">GPI-anchor</keyword>
<dbReference type="SUPFAM" id="SSF118251">
    <property type="entry name" value="Variant surface glycoprotein MITAT 1.2, VSG 221, C-terminal domain"/>
    <property type="match status" value="1"/>
</dbReference>
<dbReference type="GO" id="GO:0005886">
    <property type="term" value="C:plasma membrane"/>
    <property type="evidence" value="ECO:0007669"/>
    <property type="project" value="UniProtKB-SubCell"/>
</dbReference>
<dbReference type="VEuPathDB" id="TriTrypDB:Tb427_000062400"/>